<dbReference type="PANTHER" id="PTHR33337:SF43">
    <property type="entry name" value="CENP-V_GFA DOMAIN-CONTAINING PROTEIN"/>
    <property type="match status" value="1"/>
</dbReference>
<protein>
    <submittedName>
        <fullName evidence="6">Putative glutathione-dependent formaldehyde-activating enzyme</fullName>
    </submittedName>
</protein>
<comment type="similarity">
    <text evidence="1">Belongs to the Gfa family.</text>
</comment>
<keyword evidence="2" id="KW-0479">Metal-binding</keyword>
<keyword evidence="7" id="KW-1185">Reference proteome</keyword>
<dbReference type="InterPro" id="IPR011057">
    <property type="entry name" value="Mss4-like_sf"/>
</dbReference>
<dbReference type="SUPFAM" id="SSF51316">
    <property type="entry name" value="Mss4-like"/>
    <property type="match status" value="1"/>
</dbReference>
<evidence type="ECO:0000256" key="1">
    <source>
        <dbReference type="ARBA" id="ARBA00005495"/>
    </source>
</evidence>
<evidence type="ECO:0000313" key="7">
    <source>
        <dbReference type="Proteomes" id="UP000443090"/>
    </source>
</evidence>
<keyword evidence="3" id="KW-0862">Zinc</keyword>
<evidence type="ECO:0000256" key="2">
    <source>
        <dbReference type="ARBA" id="ARBA00022723"/>
    </source>
</evidence>
<feature type="domain" description="CENP-V/GFA" evidence="5">
    <location>
        <begin position="1"/>
        <end position="133"/>
    </location>
</feature>
<sequence>MEGICNCKAVKVTVNDADLFSRPRSSICHCQNCRKTSGSVYGVNLIIESDKVSISGEENLSEYKDFDTTSGNPVSRYFCKTCGNSIKSMTTLLPGKTILKLGNFPKIPAPESEGFVAHRQEWLQPQAGCTQYQ</sequence>
<evidence type="ECO:0000259" key="5">
    <source>
        <dbReference type="PROSITE" id="PS51891"/>
    </source>
</evidence>
<gene>
    <name evidence="6" type="ORF">LOCC1_G006759</name>
</gene>
<dbReference type="OrthoDB" id="9985472at2759"/>
<dbReference type="AlphaFoldDB" id="A0A8H8UAP0"/>
<organism evidence="6 7">
    <name type="scientific">Lachnellula occidentalis</name>
    <dbReference type="NCBI Taxonomy" id="215460"/>
    <lineage>
        <taxon>Eukaryota</taxon>
        <taxon>Fungi</taxon>
        <taxon>Dikarya</taxon>
        <taxon>Ascomycota</taxon>
        <taxon>Pezizomycotina</taxon>
        <taxon>Leotiomycetes</taxon>
        <taxon>Helotiales</taxon>
        <taxon>Lachnaceae</taxon>
        <taxon>Lachnellula</taxon>
    </lineage>
</organism>
<evidence type="ECO:0000256" key="4">
    <source>
        <dbReference type="ARBA" id="ARBA00023239"/>
    </source>
</evidence>
<accession>A0A8H8UAP0</accession>
<dbReference type="PANTHER" id="PTHR33337">
    <property type="entry name" value="GFA DOMAIN-CONTAINING PROTEIN"/>
    <property type="match status" value="1"/>
</dbReference>
<reference evidence="6 7" key="1">
    <citation type="submission" date="2018-05" db="EMBL/GenBank/DDBJ databases">
        <title>Genome sequencing and assembly of the regulated plant pathogen Lachnellula willkommii and related sister species for the development of diagnostic species identification markers.</title>
        <authorList>
            <person name="Giroux E."/>
            <person name="Bilodeau G."/>
        </authorList>
    </citation>
    <scope>NUCLEOTIDE SEQUENCE [LARGE SCALE GENOMIC DNA]</scope>
    <source>
        <strain evidence="6 7">CBS 160.35</strain>
    </source>
</reference>
<dbReference type="PROSITE" id="PS51891">
    <property type="entry name" value="CENP_V_GFA"/>
    <property type="match status" value="1"/>
</dbReference>
<comment type="caution">
    <text evidence="6">The sequence shown here is derived from an EMBL/GenBank/DDBJ whole genome shotgun (WGS) entry which is preliminary data.</text>
</comment>
<dbReference type="Pfam" id="PF04828">
    <property type="entry name" value="GFA"/>
    <property type="match status" value="1"/>
</dbReference>
<dbReference type="Gene3D" id="3.90.1590.10">
    <property type="entry name" value="glutathione-dependent formaldehyde- activating enzyme (gfa)"/>
    <property type="match status" value="1"/>
</dbReference>
<evidence type="ECO:0000256" key="3">
    <source>
        <dbReference type="ARBA" id="ARBA00022833"/>
    </source>
</evidence>
<dbReference type="GO" id="GO:0016846">
    <property type="term" value="F:carbon-sulfur lyase activity"/>
    <property type="evidence" value="ECO:0007669"/>
    <property type="project" value="InterPro"/>
</dbReference>
<keyword evidence="4" id="KW-0456">Lyase</keyword>
<dbReference type="Proteomes" id="UP000443090">
    <property type="component" value="Unassembled WGS sequence"/>
</dbReference>
<dbReference type="InterPro" id="IPR006913">
    <property type="entry name" value="CENP-V/GFA"/>
</dbReference>
<name>A0A8H8UAP0_9HELO</name>
<dbReference type="GO" id="GO:0046872">
    <property type="term" value="F:metal ion binding"/>
    <property type="evidence" value="ECO:0007669"/>
    <property type="project" value="UniProtKB-KW"/>
</dbReference>
<evidence type="ECO:0000313" key="6">
    <source>
        <dbReference type="EMBL" id="TVY40243.1"/>
    </source>
</evidence>
<dbReference type="EMBL" id="QGMI01000465">
    <property type="protein sequence ID" value="TVY40243.1"/>
    <property type="molecule type" value="Genomic_DNA"/>
</dbReference>
<proteinExistence type="inferred from homology"/>